<protein>
    <recommendedName>
        <fullName evidence="3">CopG family transcriptional regulator</fullName>
    </recommendedName>
</protein>
<accession>A0ABD6SEP3</accession>
<evidence type="ECO:0000313" key="2">
    <source>
        <dbReference type="Proteomes" id="UP000219897"/>
    </source>
</evidence>
<dbReference type="Proteomes" id="UP000219897">
    <property type="component" value="Unassembled WGS sequence"/>
</dbReference>
<gene>
    <name evidence="1" type="ORF">CN495_19885</name>
</gene>
<evidence type="ECO:0000313" key="1">
    <source>
        <dbReference type="EMBL" id="PER51140.1"/>
    </source>
</evidence>
<dbReference type="RefSeq" id="WP_098222320.1">
    <property type="nucleotide sequence ID" value="NZ_NTVJ01000040.1"/>
</dbReference>
<name>A0ABD6SEP3_BACTU</name>
<proteinExistence type="predicted"/>
<comment type="caution">
    <text evidence="1">The sequence shown here is derived from an EMBL/GenBank/DDBJ whole genome shotgun (WGS) entry which is preliminary data.</text>
</comment>
<evidence type="ECO:0008006" key="3">
    <source>
        <dbReference type="Google" id="ProtNLM"/>
    </source>
</evidence>
<dbReference type="AlphaFoldDB" id="A0ABD6SEP3"/>
<reference evidence="1 2" key="1">
    <citation type="submission" date="2017-09" db="EMBL/GenBank/DDBJ databases">
        <title>Large-scale bioinformatics analysis of Bacillus genomes uncovers conserved roles of natural products in bacterial physiology.</title>
        <authorList>
            <consortium name="Agbiome Team Llc"/>
            <person name="Bleich R.M."/>
            <person name="Kirk G.J."/>
            <person name="Santa Maria K.C."/>
            <person name="Allen S.E."/>
            <person name="Farag S."/>
            <person name="Shank E.A."/>
            <person name="Bowers A."/>
        </authorList>
    </citation>
    <scope>NUCLEOTIDE SEQUENCE [LARGE SCALE GENOMIC DNA]</scope>
    <source>
        <strain evidence="1 2">AFS005140</strain>
    </source>
</reference>
<sequence length="61" mass="7130">MGRKRIDPNKKKVPYPISIAQSDLEFLREQAKQEGVTVSSIFTSMIKRHINEKRNELTEKD</sequence>
<organism evidence="1 2">
    <name type="scientific">Bacillus thuringiensis</name>
    <dbReference type="NCBI Taxonomy" id="1428"/>
    <lineage>
        <taxon>Bacteria</taxon>
        <taxon>Bacillati</taxon>
        <taxon>Bacillota</taxon>
        <taxon>Bacilli</taxon>
        <taxon>Bacillales</taxon>
        <taxon>Bacillaceae</taxon>
        <taxon>Bacillus</taxon>
        <taxon>Bacillus cereus group</taxon>
    </lineage>
</organism>
<dbReference type="EMBL" id="NTYF01000070">
    <property type="protein sequence ID" value="PER51140.1"/>
    <property type="molecule type" value="Genomic_DNA"/>
</dbReference>